<proteinExistence type="predicted"/>
<feature type="transmembrane region" description="Helical" evidence="1">
    <location>
        <begin position="34"/>
        <end position="53"/>
    </location>
</feature>
<gene>
    <name evidence="2" type="ORF">OCBIM_22019884mg</name>
</gene>
<dbReference type="PANTHER" id="PTHR47229:SF1">
    <property type="entry name" value="TRANSMEMBRANE PROTEIN 141"/>
    <property type="match status" value="1"/>
</dbReference>
<evidence type="ECO:0000313" key="2">
    <source>
        <dbReference type="EMBL" id="KOF85712.1"/>
    </source>
</evidence>
<evidence type="ECO:0000256" key="1">
    <source>
        <dbReference type="SAM" id="Phobius"/>
    </source>
</evidence>
<dbReference type="InterPro" id="IPR038259">
    <property type="entry name" value="Tmem141_sf"/>
</dbReference>
<dbReference type="AlphaFoldDB" id="A0A0L8H947"/>
<dbReference type="OMA" id="CQSNAFM"/>
<dbReference type="Pfam" id="PF15110">
    <property type="entry name" value="TMEM141"/>
    <property type="match status" value="1"/>
</dbReference>
<dbReference type="OrthoDB" id="10056589at2759"/>
<dbReference type="EMBL" id="KQ418832">
    <property type="protein sequence ID" value="KOF85712.1"/>
    <property type="molecule type" value="Genomic_DNA"/>
</dbReference>
<sequence length="116" mass="13183">MGGHHQLRSKEVIAEEVSEKFPHFRTYAQCQNRAFTLGSLTFLAMASGIYIAQELMRSKLPFGRNGFLLAPVFLGCLSGYFITQHNTRLCQQMWVSLEEKQPVTTSESEKLTQDSH</sequence>
<name>A0A0L8H947_OCTBM</name>
<reference evidence="2" key="1">
    <citation type="submission" date="2015-07" db="EMBL/GenBank/DDBJ databases">
        <title>MeaNS - Measles Nucleotide Surveillance Program.</title>
        <authorList>
            <person name="Tran T."/>
            <person name="Druce J."/>
        </authorList>
    </citation>
    <scope>NUCLEOTIDE SEQUENCE</scope>
    <source>
        <strain evidence="2">UCB-OBI-ISO-001</strain>
        <tissue evidence="2">Gonad</tissue>
    </source>
</reference>
<keyword evidence="1" id="KW-0472">Membrane</keyword>
<feature type="transmembrane region" description="Helical" evidence="1">
    <location>
        <begin position="65"/>
        <end position="83"/>
    </location>
</feature>
<protein>
    <submittedName>
        <fullName evidence="2">Uncharacterized protein</fullName>
    </submittedName>
</protein>
<keyword evidence="1" id="KW-0812">Transmembrane</keyword>
<dbReference type="STRING" id="37653.A0A0L8H947"/>
<dbReference type="InterPro" id="IPR026788">
    <property type="entry name" value="Tmem141"/>
</dbReference>
<dbReference type="Gene3D" id="1.10.3350.20">
    <property type="entry name" value="Tmem141 protein family"/>
    <property type="match status" value="1"/>
</dbReference>
<accession>A0A0L8H947</accession>
<organism evidence="2">
    <name type="scientific">Octopus bimaculoides</name>
    <name type="common">California two-spotted octopus</name>
    <dbReference type="NCBI Taxonomy" id="37653"/>
    <lineage>
        <taxon>Eukaryota</taxon>
        <taxon>Metazoa</taxon>
        <taxon>Spiralia</taxon>
        <taxon>Lophotrochozoa</taxon>
        <taxon>Mollusca</taxon>
        <taxon>Cephalopoda</taxon>
        <taxon>Coleoidea</taxon>
        <taxon>Octopodiformes</taxon>
        <taxon>Octopoda</taxon>
        <taxon>Incirrata</taxon>
        <taxon>Octopodidae</taxon>
        <taxon>Octopus</taxon>
    </lineage>
</organism>
<dbReference type="PANTHER" id="PTHR47229">
    <property type="entry name" value="TRANSMEMBRANE PROTEIN 141"/>
    <property type="match status" value="1"/>
</dbReference>
<keyword evidence="1" id="KW-1133">Transmembrane helix</keyword>
<dbReference type="KEGG" id="obi:106872082"/>